<evidence type="ECO:0000313" key="1">
    <source>
        <dbReference type="EMBL" id="QNF33097.1"/>
    </source>
</evidence>
<name>A0A7G7G7G3_9BACT</name>
<dbReference type="KEGG" id="aswu:HUW51_10285"/>
<evidence type="ECO:0000313" key="2">
    <source>
        <dbReference type="Proteomes" id="UP000515237"/>
    </source>
</evidence>
<dbReference type="EMBL" id="CP055156">
    <property type="protein sequence ID" value="QNF33097.1"/>
    <property type="molecule type" value="Genomic_DNA"/>
</dbReference>
<dbReference type="AlphaFoldDB" id="A0A7G7G7G3"/>
<dbReference type="RefSeq" id="WP_185273949.1">
    <property type="nucleotide sequence ID" value="NZ_CP055156.1"/>
</dbReference>
<organism evidence="1 2">
    <name type="scientific">Adhaeribacter swui</name>
    <dbReference type="NCBI Taxonomy" id="2086471"/>
    <lineage>
        <taxon>Bacteria</taxon>
        <taxon>Pseudomonadati</taxon>
        <taxon>Bacteroidota</taxon>
        <taxon>Cytophagia</taxon>
        <taxon>Cytophagales</taxon>
        <taxon>Hymenobacteraceae</taxon>
        <taxon>Adhaeribacter</taxon>
    </lineage>
</organism>
<proteinExistence type="predicted"/>
<reference evidence="1 2" key="1">
    <citation type="journal article" date="2018" name="Int. J. Syst. Evol. Microbiol.">
        <title>Adhaeribacter swui sp. nov., isolated from wet mud.</title>
        <authorList>
            <person name="Kim D.U."/>
            <person name="Kim K.W."/>
            <person name="Kang M.S."/>
            <person name="Kim J.Y."/>
            <person name="Jang J.H."/>
            <person name="Kim M.K."/>
        </authorList>
    </citation>
    <scope>NUCLEOTIDE SEQUENCE [LARGE SCALE GENOMIC DNA]</scope>
    <source>
        <strain evidence="1 2">KCTC 52873</strain>
    </source>
</reference>
<sequence length="313" mass="35385">MEANPVQAALDELLKLVYEEELKGAHLRNNMINMIAKKHGIHFNALLDRMEAEEVLEASNKYTFLRLLDKGRRVQEQGGYLAWLSKEEHNGKNNKVTNLDRFFQVLQYLADHSQRFLHVSDILNELSIADHNNELANAIDIKLTRSNLVFATEESGVKINENGLQLLYDHKFDLSPKSSLGSFNNSGVINYNSPNSSSNQNLSYLNNKIHNQGDGNFINTGNNSSINNKVNIEKNNFDVLRKLLAENHLASFDIDELQNIIDEQPDAERRLFGPKVNSWIQKMLNKSLDGSWQVGIGTAGTLLAEALTKYYGI</sequence>
<keyword evidence="2" id="KW-1185">Reference proteome</keyword>
<protein>
    <submittedName>
        <fullName evidence="1">Uncharacterized protein</fullName>
    </submittedName>
</protein>
<dbReference type="Proteomes" id="UP000515237">
    <property type="component" value="Chromosome"/>
</dbReference>
<gene>
    <name evidence="1" type="ORF">HUW51_10285</name>
</gene>
<accession>A0A7G7G7G3</accession>